<dbReference type="EMBL" id="BAABEX010000030">
    <property type="protein sequence ID" value="GAA4429635.1"/>
    <property type="molecule type" value="Genomic_DNA"/>
</dbReference>
<accession>A0ABP8LIB1</accession>
<feature type="transmembrane region" description="Helical" evidence="1">
    <location>
        <begin position="99"/>
        <end position="118"/>
    </location>
</feature>
<evidence type="ECO:0000259" key="2">
    <source>
        <dbReference type="Pfam" id="PF13386"/>
    </source>
</evidence>
<protein>
    <recommendedName>
        <fullName evidence="2">Urease accessory protein UreH-like transmembrane domain-containing protein</fullName>
    </recommendedName>
</protein>
<reference evidence="4" key="1">
    <citation type="journal article" date="2019" name="Int. J. Syst. Evol. Microbiol.">
        <title>The Global Catalogue of Microorganisms (GCM) 10K type strain sequencing project: providing services to taxonomists for standard genome sequencing and annotation.</title>
        <authorList>
            <consortium name="The Broad Institute Genomics Platform"/>
            <consortium name="The Broad Institute Genome Sequencing Center for Infectious Disease"/>
            <person name="Wu L."/>
            <person name="Ma J."/>
        </authorList>
    </citation>
    <scope>NUCLEOTIDE SEQUENCE [LARGE SCALE GENOMIC DNA]</scope>
    <source>
        <strain evidence="4">JCM 31890</strain>
    </source>
</reference>
<dbReference type="Pfam" id="PF13386">
    <property type="entry name" value="DsbD_2"/>
    <property type="match status" value="1"/>
</dbReference>
<evidence type="ECO:0000313" key="3">
    <source>
        <dbReference type="EMBL" id="GAA4429635.1"/>
    </source>
</evidence>
<feature type="transmembrane region" description="Helical" evidence="1">
    <location>
        <begin position="173"/>
        <end position="192"/>
    </location>
</feature>
<dbReference type="RefSeq" id="WP_345067049.1">
    <property type="nucleotide sequence ID" value="NZ_BAABEX010000030.1"/>
</dbReference>
<dbReference type="Proteomes" id="UP001501788">
    <property type="component" value="Unassembled WGS sequence"/>
</dbReference>
<dbReference type="PANTHER" id="PTHR42208">
    <property type="entry name" value="HEAVY METAL TRANSPORTER-RELATED"/>
    <property type="match status" value="1"/>
</dbReference>
<feature type="domain" description="Urease accessory protein UreH-like transmembrane" evidence="2">
    <location>
        <begin position="9"/>
        <end position="227"/>
    </location>
</feature>
<sequence>MSTALIMSAWVMGVLGGAHCLVMCSAPCSTVVQATPPQAASGLQTVQWASLAPPSPRWSRLVGFHLGRLLGYGLLGAGAALAMDSLAWFSQATAALRPLWSLAHVAMLAWGLLLVLQARQPQWVEAGGRAVWRRLGPWVGSSGGAVGSGVAWALMPCGLLYSALLVAALSGGALAGAGVMVAFGLGTGLWLVSAPWAWGRLRRVFNAWRAEWGTRLAGGMLCAVAVWALWYDLVHKPSLWCR</sequence>
<evidence type="ECO:0000313" key="4">
    <source>
        <dbReference type="Proteomes" id="UP001501788"/>
    </source>
</evidence>
<feature type="transmembrane region" description="Helical" evidence="1">
    <location>
        <begin position="69"/>
        <end position="87"/>
    </location>
</feature>
<keyword evidence="4" id="KW-1185">Reference proteome</keyword>
<keyword evidence="1" id="KW-1133">Transmembrane helix</keyword>
<comment type="caution">
    <text evidence="3">The sequence shown here is derived from an EMBL/GenBank/DDBJ whole genome shotgun (WGS) entry which is preliminary data.</text>
</comment>
<dbReference type="InterPro" id="IPR039447">
    <property type="entry name" value="UreH-like_TM_dom"/>
</dbReference>
<proteinExistence type="predicted"/>
<organism evidence="3 4">
    <name type="scientific">Acidovorax lacteus</name>
    <dbReference type="NCBI Taxonomy" id="1924988"/>
    <lineage>
        <taxon>Bacteria</taxon>
        <taxon>Pseudomonadati</taxon>
        <taxon>Pseudomonadota</taxon>
        <taxon>Betaproteobacteria</taxon>
        <taxon>Burkholderiales</taxon>
        <taxon>Comamonadaceae</taxon>
        <taxon>Acidovorax</taxon>
    </lineage>
</organism>
<feature type="transmembrane region" description="Helical" evidence="1">
    <location>
        <begin position="212"/>
        <end position="234"/>
    </location>
</feature>
<dbReference type="PANTHER" id="PTHR42208:SF1">
    <property type="entry name" value="HEAVY METAL TRANSPORTER"/>
    <property type="match status" value="1"/>
</dbReference>
<evidence type="ECO:0000256" key="1">
    <source>
        <dbReference type="SAM" id="Phobius"/>
    </source>
</evidence>
<name>A0ABP8LIB1_9BURK</name>
<gene>
    <name evidence="3" type="ORF">GCM10023090_29920</name>
</gene>
<feature type="transmembrane region" description="Helical" evidence="1">
    <location>
        <begin position="138"/>
        <end position="161"/>
    </location>
</feature>
<keyword evidence="1" id="KW-0812">Transmembrane</keyword>
<keyword evidence="1" id="KW-0472">Membrane</keyword>